<dbReference type="STRING" id="451.B6N58_11455"/>
<reference evidence="2" key="2">
    <citation type="submission" date="2014-09" db="EMBL/GenBank/DDBJ databases">
        <authorList>
            <person name="GOMEZ-VALERO Laura"/>
        </authorList>
    </citation>
    <scope>NUCLEOTIDE SEQUENCE</scope>
    <source>
        <strain evidence="2">ATCC33218</strain>
    </source>
</reference>
<dbReference type="HOGENOM" id="CLU_2703582_0_0_6"/>
<keyword evidence="5" id="KW-1185">Reference proteome</keyword>
<reference evidence="4" key="1">
    <citation type="submission" date="2014-09" db="EMBL/GenBank/DDBJ databases">
        <authorList>
            <person name="Gomez-Valero L."/>
        </authorList>
    </citation>
    <scope>NUCLEOTIDE SEQUENCE [LARGE SCALE GENOMIC DNA]</scope>
    <source>
        <strain evidence="4">ATCC33218</strain>
    </source>
</reference>
<proteinExistence type="predicted"/>
<evidence type="ECO:0000313" key="5">
    <source>
        <dbReference type="Proteomes" id="UP000182998"/>
    </source>
</evidence>
<evidence type="ECO:0000256" key="1">
    <source>
        <dbReference type="SAM" id="SignalP"/>
    </source>
</evidence>
<evidence type="ECO:0000313" key="3">
    <source>
        <dbReference type="EMBL" id="SCY65244.1"/>
    </source>
</evidence>
<gene>
    <name evidence="2" type="ORF">LMI_0794</name>
    <name evidence="3" type="ORF">SAMN02982997_02390</name>
</gene>
<dbReference type="EMBL" id="LN614830">
    <property type="protein sequence ID" value="CEG60117.1"/>
    <property type="molecule type" value="Genomic_DNA"/>
</dbReference>
<dbReference type="PATRIC" id="fig|451.8.peg.448"/>
<feature type="signal peptide" evidence="1">
    <location>
        <begin position="1"/>
        <end position="23"/>
    </location>
</feature>
<dbReference type="Proteomes" id="UP000032414">
    <property type="component" value="Chromosome I"/>
</dbReference>
<dbReference type="OrthoDB" id="5648674at2"/>
<dbReference type="EMBL" id="FMVN01000012">
    <property type="protein sequence ID" value="SCY65244.1"/>
    <property type="molecule type" value="Genomic_DNA"/>
</dbReference>
<keyword evidence="1" id="KW-0732">Signal</keyword>
<accession>A0A098GDQ7</accession>
<evidence type="ECO:0008006" key="6">
    <source>
        <dbReference type="Google" id="ProtNLM"/>
    </source>
</evidence>
<feature type="chain" id="PRO_5009750712" description="DUF4189 domain-containing protein" evidence="1">
    <location>
        <begin position="24"/>
        <end position="73"/>
    </location>
</feature>
<evidence type="ECO:0000313" key="4">
    <source>
        <dbReference type="Proteomes" id="UP000032414"/>
    </source>
</evidence>
<evidence type="ECO:0000313" key="2">
    <source>
        <dbReference type="EMBL" id="CEG60117.1"/>
    </source>
</evidence>
<dbReference type="Proteomes" id="UP000182998">
    <property type="component" value="Unassembled WGS sequence"/>
</dbReference>
<sequence length="73" mass="7419">MKAIKTLLSVAVLCVISVGAANAAWMCSVSDAKQLTFTGTGNDRASALASAMAACSKGSTYAKNCVVQNCSQQ</sequence>
<dbReference type="RefSeq" id="WP_045098577.1">
    <property type="nucleotide sequence ID" value="NZ_CP020614.1"/>
</dbReference>
<reference evidence="3 5" key="3">
    <citation type="submission" date="2016-10" db="EMBL/GenBank/DDBJ databases">
        <authorList>
            <person name="Varghese N."/>
            <person name="Submissions S."/>
        </authorList>
    </citation>
    <scope>NUCLEOTIDE SEQUENCE [LARGE SCALE GENOMIC DNA]</scope>
    <source>
        <strain evidence="3 5">ATCC 33218</strain>
    </source>
</reference>
<dbReference type="AlphaFoldDB" id="A0A098GDQ7"/>
<dbReference type="KEGG" id="tmc:LMI_0794"/>
<name>A0A098GDQ7_LEGMI</name>
<organism evidence="2 4">
    <name type="scientific">Legionella micdadei</name>
    <name type="common">Tatlockia micdadei</name>
    <dbReference type="NCBI Taxonomy" id="451"/>
    <lineage>
        <taxon>Bacteria</taxon>
        <taxon>Pseudomonadati</taxon>
        <taxon>Pseudomonadota</taxon>
        <taxon>Gammaproteobacteria</taxon>
        <taxon>Legionellales</taxon>
        <taxon>Legionellaceae</taxon>
        <taxon>Legionella</taxon>
    </lineage>
</organism>
<protein>
    <recommendedName>
        <fullName evidence="6">DUF4189 domain-containing protein</fullName>
    </recommendedName>
</protein>